<organism evidence="9 10">
    <name type="scientific">Aspergillus rambellii</name>
    <dbReference type="NCBI Taxonomy" id="308745"/>
    <lineage>
        <taxon>Eukaryota</taxon>
        <taxon>Fungi</taxon>
        <taxon>Dikarya</taxon>
        <taxon>Ascomycota</taxon>
        <taxon>Pezizomycotina</taxon>
        <taxon>Eurotiomycetes</taxon>
        <taxon>Eurotiomycetidae</taxon>
        <taxon>Eurotiales</taxon>
        <taxon>Aspergillaceae</taxon>
        <taxon>Aspergillus</taxon>
        <taxon>Aspergillus subgen. Nidulantes</taxon>
    </lineage>
</organism>
<dbReference type="PANTHER" id="PTHR33938">
    <property type="entry name" value="FERULOYL ESTERASE B-RELATED"/>
    <property type="match status" value="1"/>
</dbReference>
<dbReference type="InterPro" id="IPR029058">
    <property type="entry name" value="AB_hydrolase_fold"/>
</dbReference>
<keyword evidence="3" id="KW-0479">Metal-binding</keyword>
<dbReference type="GO" id="GO:0030600">
    <property type="term" value="F:feruloyl esterase activity"/>
    <property type="evidence" value="ECO:0007669"/>
    <property type="project" value="UniProtKB-ARBA"/>
</dbReference>
<keyword evidence="2" id="KW-0719">Serine esterase</keyword>
<evidence type="ECO:0000313" key="9">
    <source>
        <dbReference type="EMBL" id="KKK25501.1"/>
    </source>
</evidence>
<evidence type="ECO:0000256" key="8">
    <source>
        <dbReference type="RuleBase" id="RU361238"/>
    </source>
</evidence>
<comment type="similarity">
    <text evidence="1 8">Belongs to the tannase family.</text>
</comment>
<name>A0A0F8VQM4_9EURO</name>
<keyword evidence="10" id="KW-1185">Reference proteome</keyword>
<protein>
    <recommendedName>
        <fullName evidence="8">Carboxylic ester hydrolase</fullName>
        <ecNumber evidence="8">3.1.1.-</ecNumber>
    </recommendedName>
</protein>
<evidence type="ECO:0000256" key="6">
    <source>
        <dbReference type="ARBA" id="ARBA00022837"/>
    </source>
</evidence>
<evidence type="ECO:0000313" key="10">
    <source>
        <dbReference type="Proteomes" id="UP000034291"/>
    </source>
</evidence>
<dbReference type="STRING" id="308745.A0A0F8VQM4"/>
<dbReference type="Gene3D" id="3.40.50.1820">
    <property type="entry name" value="alpha/beta hydrolase"/>
    <property type="match status" value="1"/>
</dbReference>
<dbReference type="Pfam" id="PF07519">
    <property type="entry name" value="Tannase"/>
    <property type="match status" value="1"/>
</dbReference>
<evidence type="ECO:0000256" key="4">
    <source>
        <dbReference type="ARBA" id="ARBA00022729"/>
    </source>
</evidence>
<reference evidence="9 10" key="1">
    <citation type="submission" date="2015-02" db="EMBL/GenBank/DDBJ databases">
        <title>Draft Genome Sequences of Two Closely-Related Aflatoxigenic Aspergillus Species Obtained from the Cote d'Ivoire.</title>
        <authorList>
            <person name="Moore G.G."/>
            <person name="Beltz S.B."/>
            <person name="Mack B.M."/>
        </authorList>
    </citation>
    <scope>NUCLEOTIDE SEQUENCE [LARGE SCALE GENOMIC DNA]</scope>
    <source>
        <strain evidence="9 10">SRRC1468</strain>
    </source>
</reference>
<dbReference type="AlphaFoldDB" id="A0A0F8VQM4"/>
<keyword evidence="4" id="KW-0732">Signal</keyword>
<evidence type="ECO:0000256" key="5">
    <source>
        <dbReference type="ARBA" id="ARBA00022801"/>
    </source>
</evidence>
<dbReference type="InterPro" id="IPR011118">
    <property type="entry name" value="Tannase/feruloyl_esterase"/>
</dbReference>
<dbReference type="EMBL" id="JZBS01000733">
    <property type="protein sequence ID" value="KKK25501.1"/>
    <property type="molecule type" value="Genomic_DNA"/>
</dbReference>
<keyword evidence="5 8" id="KW-0378">Hydrolase</keyword>
<evidence type="ECO:0000256" key="7">
    <source>
        <dbReference type="ARBA" id="ARBA00023157"/>
    </source>
</evidence>
<dbReference type="Proteomes" id="UP000034291">
    <property type="component" value="Unassembled WGS sequence"/>
</dbReference>
<evidence type="ECO:0000256" key="2">
    <source>
        <dbReference type="ARBA" id="ARBA00022487"/>
    </source>
</evidence>
<keyword evidence="7" id="KW-1015">Disulfide bond</keyword>
<dbReference type="OrthoDB" id="2789670at2759"/>
<gene>
    <name evidence="9" type="ORF">ARAM_002061</name>
</gene>
<evidence type="ECO:0000256" key="3">
    <source>
        <dbReference type="ARBA" id="ARBA00022723"/>
    </source>
</evidence>
<comment type="caution">
    <text evidence="9">The sequence shown here is derived from an EMBL/GenBank/DDBJ whole genome shotgun (WGS) entry which is preliminary data.</text>
</comment>
<sequence>MSLESAQRPLFVGPDLAMFCSPRTLNVPVIPEAEVLGFTAAPVHNYIPVDPDFHVSHGSRGPDFCNVTITLTHPGGEDTVFVSIWLPRHGWNGRYQATGGGGLAVGHDLAMYQPVLNGYASSSTDGGLTLKHTVDPQLGSWALHKNGTLNEPLLVNIGWRAIHDAAVASKSIIRQFYGIDPHYSYYTGCSQGGRQGYAAAAKYPGDFDGILAVAPAINADYVGPLDFWPAVAMRNEHETPPFCVFEAYQRAITAECDPLDGVADGFISDWDVLTSCPYNPDTLIGASVPCDAISANVTITPAHAKLVSMILDGPLNESGNPVWWGLAPGAAFSTTAKTVRNDDGVWTPDPFVPGAACLKYMSLRDPDYDLTNMSYPDFFRGFEASRAGMGKYFGSEWLDFAGFQAAGGKLLSWVGLADECIPPSNVLDFRDHVEKVFGSADNTDQFYRLFTAPGVAHCQGGAGPQPLDAFGALMDWVENHNAPEFLQARIENQDGHEITRSLCRYPRKLVYKTGNVDKADSFECE</sequence>
<dbReference type="PANTHER" id="PTHR33938:SF8">
    <property type="entry name" value="CARBOXYLIC ESTER HYDROLASE"/>
    <property type="match status" value="1"/>
</dbReference>
<dbReference type="GO" id="GO:0046872">
    <property type="term" value="F:metal ion binding"/>
    <property type="evidence" value="ECO:0007669"/>
    <property type="project" value="UniProtKB-KW"/>
</dbReference>
<evidence type="ECO:0000256" key="1">
    <source>
        <dbReference type="ARBA" id="ARBA00006249"/>
    </source>
</evidence>
<accession>A0A0F8VQM4</accession>
<keyword evidence="6" id="KW-0106">Calcium</keyword>
<proteinExistence type="inferred from homology"/>
<dbReference type="EC" id="3.1.1.-" evidence="8"/>
<dbReference type="SUPFAM" id="SSF53474">
    <property type="entry name" value="alpha/beta-Hydrolases"/>
    <property type="match status" value="1"/>
</dbReference>